<organism evidence="1 2">
    <name type="scientific">Paramecium bursaria Chlorella virus NY2A</name>
    <name type="common">PBCV-NY2A</name>
    <dbReference type="NCBI Taxonomy" id="46021"/>
    <lineage>
        <taxon>Viruses</taxon>
        <taxon>Varidnaviria</taxon>
        <taxon>Bamfordvirae</taxon>
        <taxon>Nucleocytoviricota</taxon>
        <taxon>Megaviricetes</taxon>
        <taxon>Algavirales</taxon>
        <taxon>Phycodnaviridae</taxon>
        <taxon>Chlorovirus</taxon>
        <taxon>Chlorovirus americanus</taxon>
    </lineage>
</organism>
<evidence type="ECO:0000313" key="1">
    <source>
        <dbReference type="EMBL" id="ABT14855.1"/>
    </source>
</evidence>
<reference evidence="1 2" key="1">
    <citation type="journal article" date="2007" name="Virology">
        <title>Sequence and annotation of the 369-kb NY-2A and the 345-kb AR158 viruses that infect Chlorella NC64A.</title>
        <authorList>
            <person name="Fitzgerald L.A."/>
            <person name="Graves M.V."/>
            <person name="Li X."/>
            <person name="Feldblyum T."/>
            <person name="Nierman W.C."/>
            <person name="Van Etten J.L."/>
        </authorList>
    </citation>
    <scope>NUCLEOTIDE SEQUENCE [LARGE SCALE GENOMIC DNA]</scope>
    <source>
        <strain evidence="1 2">NY-2A</strain>
    </source>
</reference>
<dbReference type="KEGG" id="vg:5658764"/>
<sequence>MRPRDRRRLFAKISELCRVRDAFLSYLILHASRERRPSPKTFEVLCLVAEELLNGTGYRLFRQRSSGIPDWVVLRDRNMSSTDVSPPENHFLSYINLRLHHNLHLNYYRRSNSSDHRPVSSY</sequence>
<dbReference type="Proteomes" id="UP000202419">
    <property type="component" value="Segment"/>
</dbReference>
<organismHost>
    <name type="scientific">Chlorella</name>
    <dbReference type="NCBI Taxonomy" id="3071"/>
</organismHost>
<accession>A7IWY1</accession>
<dbReference type="RefSeq" id="YP_001497652.1">
    <property type="nucleotide sequence ID" value="NC_009898.1"/>
</dbReference>
<protein>
    <submittedName>
        <fullName evidence="1">Uncharacterized protein b456R</fullName>
    </submittedName>
</protein>
<proteinExistence type="predicted"/>
<keyword evidence="2" id="KW-1185">Reference proteome</keyword>
<evidence type="ECO:0000313" key="2">
    <source>
        <dbReference type="Proteomes" id="UP000202419"/>
    </source>
</evidence>
<name>A7IWY1_PBCVN</name>
<dbReference type="EMBL" id="DQ491002">
    <property type="protein sequence ID" value="ABT14855.1"/>
    <property type="molecule type" value="Genomic_DNA"/>
</dbReference>
<gene>
    <name evidence="1" type="primary">b456R</name>
    <name evidence="1" type="ORF">NY2A_b456R</name>
</gene>
<dbReference type="GeneID" id="5658764"/>